<comment type="similarity">
    <text evidence="1">Belongs to the YciI family.</text>
</comment>
<dbReference type="SUPFAM" id="SSF54909">
    <property type="entry name" value="Dimeric alpha+beta barrel"/>
    <property type="match status" value="1"/>
</dbReference>
<feature type="region of interest" description="Disordered" evidence="2">
    <location>
        <begin position="1"/>
        <end position="32"/>
    </location>
</feature>
<gene>
    <name evidence="4" type="ORF">AVDCRST_MAG70-200</name>
</gene>
<dbReference type="InterPro" id="IPR011008">
    <property type="entry name" value="Dimeric_a/b-barrel"/>
</dbReference>
<evidence type="ECO:0000313" key="4">
    <source>
        <dbReference type="EMBL" id="CAA9542223.1"/>
    </source>
</evidence>
<protein>
    <recommendedName>
        <fullName evidence="3">YCII-related domain-containing protein</fullName>
    </recommendedName>
</protein>
<dbReference type="Pfam" id="PF03795">
    <property type="entry name" value="YCII"/>
    <property type="match status" value="1"/>
</dbReference>
<accession>A0A6J4U951</accession>
<dbReference type="AlphaFoldDB" id="A0A6J4U951"/>
<feature type="domain" description="YCII-related" evidence="3">
    <location>
        <begin position="34"/>
        <end position="114"/>
    </location>
</feature>
<reference evidence="4" key="1">
    <citation type="submission" date="2020-02" db="EMBL/GenBank/DDBJ databases">
        <authorList>
            <person name="Meier V. D."/>
        </authorList>
    </citation>
    <scope>NUCLEOTIDE SEQUENCE</scope>
    <source>
        <strain evidence="4">AVDCRST_MAG70</strain>
    </source>
</reference>
<evidence type="ECO:0000256" key="1">
    <source>
        <dbReference type="ARBA" id="ARBA00007689"/>
    </source>
</evidence>
<dbReference type="EMBL" id="CADCWH010000033">
    <property type="protein sequence ID" value="CAA9542223.1"/>
    <property type="molecule type" value="Genomic_DNA"/>
</dbReference>
<proteinExistence type="inferred from homology"/>
<dbReference type="Gene3D" id="3.30.70.1060">
    <property type="entry name" value="Dimeric alpha+beta barrel"/>
    <property type="match status" value="1"/>
</dbReference>
<evidence type="ECO:0000256" key="2">
    <source>
        <dbReference type="SAM" id="MobiDB-lite"/>
    </source>
</evidence>
<feature type="compositionally biased region" description="Basic and acidic residues" evidence="2">
    <location>
        <begin position="7"/>
        <end position="22"/>
    </location>
</feature>
<sequence length="121" mass="13436">MPAPPRQPDDNLGRSPPDHLTGDSEGTNNQMPTFMAIITYGDRAIRDTARPRHREYLQHLLDTGKLHESGPFTDDSGAAIVYRAADEAEARSLLENDPYSQDGALAESRLVEWNILFSSRA</sequence>
<name>A0A6J4U951_9BACT</name>
<evidence type="ECO:0000259" key="3">
    <source>
        <dbReference type="Pfam" id="PF03795"/>
    </source>
</evidence>
<dbReference type="InterPro" id="IPR005545">
    <property type="entry name" value="YCII"/>
</dbReference>
<organism evidence="4">
    <name type="scientific">uncultured Thermomicrobiales bacterium</name>
    <dbReference type="NCBI Taxonomy" id="1645740"/>
    <lineage>
        <taxon>Bacteria</taxon>
        <taxon>Pseudomonadati</taxon>
        <taxon>Thermomicrobiota</taxon>
        <taxon>Thermomicrobia</taxon>
        <taxon>Thermomicrobiales</taxon>
        <taxon>environmental samples</taxon>
    </lineage>
</organism>